<feature type="binding site" evidence="6">
    <location>
        <position position="121"/>
    </location>
    <ligand>
        <name>biotin</name>
        <dbReference type="ChEBI" id="CHEBI:57586"/>
    </ligand>
</feature>
<feature type="binding site" evidence="6">
    <location>
        <position position="191"/>
    </location>
    <ligand>
        <name>biotin</name>
        <dbReference type="ChEBI" id="CHEBI:57586"/>
    </ligand>
</feature>
<keyword evidence="1 6" id="KW-0436">Ligase</keyword>
<dbReference type="HAMAP" id="MF_00978">
    <property type="entry name" value="Bifunct_BirA"/>
    <property type="match status" value="1"/>
</dbReference>
<dbReference type="InterPro" id="IPR004408">
    <property type="entry name" value="Biotin_CoA_COase_ligase"/>
</dbReference>
<feature type="DNA-binding region" description="H-T-H motif" evidence="6">
    <location>
        <begin position="33"/>
        <end position="52"/>
    </location>
</feature>
<evidence type="ECO:0000256" key="5">
    <source>
        <dbReference type="ARBA" id="ARBA00047846"/>
    </source>
</evidence>
<name>A0A7C4VZT6_9BACT</name>
<accession>A0A7C4VZT6</accession>
<dbReference type="SUPFAM" id="SSF46785">
    <property type="entry name" value="Winged helix' DNA-binding domain"/>
    <property type="match status" value="1"/>
</dbReference>
<keyword evidence="3 6" id="KW-0067">ATP-binding</keyword>
<comment type="function">
    <text evidence="6">Acts both as a biotin--[acetyl-CoA-carboxylase] ligase and a repressor.</text>
</comment>
<evidence type="ECO:0000313" key="8">
    <source>
        <dbReference type="EMBL" id="HGU33515.1"/>
    </source>
</evidence>
<dbReference type="AlphaFoldDB" id="A0A7C4VZT6"/>
<dbReference type="Gene3D" id="1.10.10.10">
    <property type="entry name" value="Winged helix-like DNA-binding domain superfamily/Winged helix DNA-binding domain"/>
    <property type="match status" value="1"/>
</dbReference>
<dbReference type="EMBL" id="DSUH01000267">
    <property type="protein sequence ID" value="HGU33515.1"/>
    <property type="molecule type" value="Genomic_DNA"/>
</dbReference>
<dbReference type="Pfam" id="PF08279">
    <property type="entry name" value="HTH_11"/>
    <property type="match status" value="1"/>
</dbReference>
<reference evidence="8" key="1">
    <citation type="journal article" date="2020" name="mSystems">
        <title>Genome- and Community-Level Interaction Insights into Carbon Utilization and Element Cycling Functions of Hydrothermarchaeota in Hydrothermal Sediment.</title>
        <authorList>
            <person name="Zhou Z."/>
            <person name="Liu Y."/>
            <person name="Xu W."/>
            <person name="Pan J."/>
            <person name="Luo Z.H."/>
            <person name="Li M."/>
        </authorList>
    </citation>
    <scope>NUCLEOTIDE SEQUENCE [LARGE SCALE GENOMIC DNA]</scope>
    <source>
        <strain evidence="8">SpSt-477</strain>
    </source>
</reference>
<dbReference type="GO" id="GO:0005737">
    <property type="term" value="C:cytoplasm"/>
    <property type="evidence" value="ECO:0007669"/>
    <property type="project" value="TreeGrafter"/>
</dbReference>
<dbReference type="InterPro" id="IPR036390">
    <property type="entry name" value="WH_DNA-bd_sf"/>
</dbReference>
<dbReference type="PANTHER" id="PTHR12835">
    <property type="entry name" value="BIOTIN PROTEIN LIGASE"/>
    <property type="match status" value="1"/>
</dbReference>
<dbReference type="PROSITE" id="PS51733">
    <property type="entry name" value="BPL_LPL_CATALYTIC"/>
    <property type="match status" value="1"/>
</dbReference>
<proteinExistence type="inferred from homology"/>
<comment type="caution">
    <text evidence="6">Lacks conserved residue(s) required for the propagation of feature annotation.</text>
</comment>
<evidence type="ECO:0000256" key="1">
    <source>
        <dbReference type="ARBA" id="ARBA00022598"/>
    </source>
</evidence>
<keyword evidence="6" id="KW-0238">DNA-binding</keyword>
<dbReference type="GO" id="GO:0006355">
    <property type="term" value="P:regulation of DNA-templated transcription"/>
    <property type="evidence" value="ECO:0007669"/>
    <property type="project" value="UniProtKB-UniRule"/>
</dbReference>
<evidence type="ECO:0000256" key="6">
    <source>
        <dbReference type="HAMAP-Rule" id="MF_00978"/>
    </source>
</evidence>
<dbReference type="SUPFAM" id="SSF50037">
    <property type="entry name" value="C-terminal domain of transcriptional repressors"/>
    <property type="match status" value="1"/>
</dbReference>
<feature type="domain" description="BPL/LPL catalytic" evidence="7">
    <location>
        <begin position="74"/>
        <end position="260"/>
    </location>
</feature>
<evidence type="ECO:0000256" key="3">
    <source>
        <dbReference type="ARBA" id="ARBA00022840"/>
    </source>
</evidence>
<dbReference type="Gene3D" id="2.30.30.100">
    <property type="match status" value="1"/>
</dbReference>
<evidence type="ECO:0000256" key="4">
    <source>
        <dbReference type="ARBA" id="ARBA00023267"/>
    </source>
</evidence>
<dbReference type="InterPro" id="IPR013196">
    <property type="entry name" value="HTH_11"/>
</dbReference>
<sequence>MAFDGAGRDPVSGEGMKSALLQWLRSHPDVVSGETLSAVLHTSRVTIWNHIQKLQGLGYDIQATPKGYRLAASPDIPYPFEFPEREGHMHHVETIDSTMDLAKTLARDGCPHFTVVVAERQTRGKGRLRRTWISDVGGLYFTIVLRPEIPVSHVMRYPFAASVVLCRTIRRMTGIDARVKWPNDILAGQAKLAGMLCEMEAETDLVSFVNIGIGVNVNNDPEPAEQKACSLRNILGRPVERVALLREFLDTYEATIGALDPAAVMREWKSLSATLGKQVRIVTPERVTEGRAVDIDTNGNLILETQNRTLETILYGDCFEVPNQPNA</sequence>
<keyword evidence="6" id="KW-0678">Repressor</keyword>
<keyword evidence="6" id="KW-0804">Transcription</keyword>
<dbReference type="InterPro" id="IPR030855">
    <property type="entry name" value="Bifunct_BirA"/>
</dbReference>
<comment type="catalytic activity">
    <reaction evidence="5 6">
        <text>biotin + L-lysyl-[protein] + ATP = N(6)-biotinyl-L-lysyl-[protein] + AMP + diphosphate + H(+)</text>
        <dbReference type="Rhea" id="RHEA:11756"/>
        <dbReference type="Rhea" id="RHEA-COMP:9752"/>
        <dbReference type="Rhea" id="RHEA-COMP:10505"/>
        <dbReference type="ChEBI" id="CHEBI:15378"/>
        <dbReference type="ChEBI" id="CHEBI:29969"/>
        <dbReference type="ChEBI" id="CHEBI:30616"/>
        <dbReference type="ChEBI" id="CHEBI:33019"/>
        <dbReference type="ChEBI" id="CHEBI:57586"/>
        <dbReference type="ChEBI" id="CHEBI:83144"/>
        <dbReference type="ChEBI" id="CHEBI:456215"/>
        <dbReference type="EC" id="6.3.4.15"/>
    </reaction>
</comment>
<gene>
    <name evidence="6" type="primary">birA</name>
    <name evidence="8" type="ORF">ENS29_11735</name>
</gene>
<keyword evidence="2 6" id="KW-0547">Nucleotide-binding</keyword>
<evidence type="ECO:0000256" key="2">
    <source>
        <dbReference type="ARBA" id="ARBA00022741"/>
    </source>
</evidence>
<evidence type="ECO:0000259" key="7">
    <source>
        <dbReference type="PROSITE" id="PS51733"/>
    </source>
</evidence>
<dbReference type="GO" id="GO:0005524">
    <property type="term" value="F:ATP binding"/>
    <property type="evidence" value="ECO:0007669"/>
    <property type="project" value="UniProtKB-UniRule"/>
</dbReference>
<dbReference type="Gene3D" id="3.30.930.10">
    <property type="entry name" value="Bira Bifunctional Protein, Domain 2"/>
    <property type="match status" value="1"/>
</dbReference>
<keyword evidence="4 6" id="KW-0092">Biotin</keyword>
<organism evidence="8">
    <name type="scientific">Desulfatirhabdium butyrativorans</name>
    <dbReference type="NCBI Taxonomy" id="340467"/>
    <lineage>
        <taxon>Bacteria</taxon>
        <taxon>Pseudomonadati</taxon>
        <taxon>Thermodesulfobacteriota</taxon>
        <taxon>Desulfobacteria</taxon>
        <taxon>Desulfobacterales</taxon>
        <taxon>Desulfatirhabdiaceae</taxon>
        <taxon>Desulfatirhabdium</taxon>
    </lineage>
</organism>
<comment type="similarity">
    <text evidence="6">Belongs to the biotin--protein ligase family.</text>
</comment>
<dbReference type="InterPro" id="IPR004143">
    <property type="entry name" value="BPL_LPL_catalytic"/>
</dbReference>
<dbReference type="PANTHER" id="PTHR12835:SF5">
    <property type="entry name" value="BIOTIN--PROTEIN LIGASE"/>
    <property type="match status" value="1"/>
</dbReference>
<dbReference type="SUPFAM" id="SSF55681">
    <property type="entry name" value="Class II aaRS and biotin synthetases"/>
    <property type="match status" value="1"/>
</dbReference>
<dbReference type="InterPro" id="IPR036388">
    <property type="entry name" value="WH-like_DNA-bd_sf"/>
</dbReference>
<dbReference type="Pfam" id="PF02237">
    <property type="entry name" value="BPL_C"/>
    <property type="match status" value="1"/>
</dbReference>
<dbReference type="InterPro" id="IPR008988">
    <property type="entry name" value="Transcriptional_repressor_C"/>
</dbReference>
<dbReference type="CDD" id="cd16442">
    <property type="entry name" value="BPL"/>
    <property type="match status" value="1"/>
</dbReference>
<dbReference type="EC" id="6.3.4.15" evidence="6"/>
<dbReference type="InterPro" id="IPR045864">
    <property type="entry name" value="aa-tRNA-synth_II/BPL/LPL"/>
</dbReference>
<comment type="caution">
    <text evidence="8">The sequence shown here is derived from an EMBL/GenBank/DDBJ whole genome shotgun (WGS) entry which is preliminary data.</text>
</comment>
<dbReference type="NCBIfam" id="TIGR00121">
    <property type="entry name" value="birA_ligase"/>
    <property type="match status" value="1"/>
</dbReference>
<keyword evidence="6" id="KW-0805">Transcription regulation</keyword>
<dbReference type="InterPro" id="IPR003142">
    <property type="entry name" value="BPL_C"/>
</dbReference>
<dbReference type="Pfam" id="PF03099">
    <property type="entry name" value="BPL_LplA_LipB"/>
    <property type="match status" value="1"/>
</dbReference>
<dbReference type="GO" id="GO:0004077">
    <property type="term" value="F:biotin--[biotin carboxyl-carrier protein] ligase activity"/>
    <property type="evidence" value="ECO:0007669"/>
    <property type="project" value="UniProtKB-UniRule"/>
</dbReference>
<protein>
    <recommendedName>
        <fullName evidence="6">Bifunctional ligase/repressor BirA</fullName>
    </recommendedName>
    <alternativeName>
        <fullName evidence="6">Biotin--[acetyl-CoA-carboxylase] ligase</fullName>
        <ecNumber evidence="6">6.3.4.15</ecNumber>
    </alternativeName>
    <alternativeName>
        <fullName evidence="6">Biotin--protein ligase</fullName>
    </alternativeName>
    <alternativeName>
        <fullName evidence="6">Biotin-[acetyl-CoA carboxylase] synthetase</fullName>
    </alternativeName>
</protein>
<dbReference type="GO" id="GO:0003677">
    <property type="term" value="F:DNA binding"/>
    <property type="evidence" value="ECO:0007669"/>
    <property type="project" value="UniProtKB-UniRule"/>
</dbReference>